<name>A0A0P1A5H4_PLAHL</name>
<feature type="compositionally biased region" description="Basic residues" evidence="2">
    <location>
        <begin position="42"/>
        <end position="54"/>
    </location>
</feature>
<evidence type="ECO:0000256" key="1">
    <source>
        <dbReference type="SAM" id="Coils"/>
    </source>
</evidence>
<dbReference type="GeneID" id="36395170"/>
<feature type="compositionally biased region" description="Low complexity" evidence="2">
    <location>
        <begin position="31"/>
        <end position="41"/>
    </location>
</feature>
<dbReference type="OMA" id="YVHTETI"/>
<dbReference type="Proteomes" id="UP000054928">
    <property type="component" value="Unassembled WGS sequence"/>
</dbReference>
<organism evidence="3 4">
    <name type="scientific">Plasmopara halstedii</name>
    <name type="common">Downy mildew of sunflower</name>
    <dbReference type="NCBI Taxonomy" id="4781"/>
    <lineage>
        <taxon>Eukaryota</taxon>
        <taxon>Sar</taxon>
        <taxon>Stramenopiles</taxon>
        <taxon>Oomycota</taxon>
        <taxon>Peronosporomycetes</taxon>
        <taxon>Peronosporales</taxon>
        <taxon>Peronosporaceae</taxon>
        <taxon>Plasmopara</taxon>
    </lineage>
</organism>
<dbReference type="OrthoDB" id="74759at2759"/>
<feature type="region of interest" description="Disordered" evidence="2">
    <location>
        <begin position="27"/>
        <end position="56"/>
    </location>
</feature>
<dbReference type="STRING" id="4781.A0A0P1A5H4"/>
<dbReference type="EMBL" id="CCYD01000109">
    <property type="protein sequence ID" value="CEG35784.1"/>
    <property type="molecule type" value="Genomic_DNA"/>
</dbReference>
<accession>A0A0P1A5H4</accession>
<evidence type="ECO:0000313" key="3">
    <source>
        <dbReference type="EMBL" id="CEG35784.1"/>
    </source>
</evidence>
<dbReference type="RefSeq" id="XP_024572153.1">
    <property type="nucleotide sequence ID" value="XM_024728026.1"/>
</dbReference>
<feature type="coiled-coil region" evidence="1">
    <location>
        <begin position="284"/>
        <end position="332"/>
    </location>
</feature>
<protein>
    <submittedName>
        <fullName evidence="3">Uncharacterized protein</fullName>
    </submittedName>
</protein>
<keyword evidence="1" id="KW-0175">Coiled coil</keyword>
<dbReference type="AlphaFoldDB" id="A0A0P1A5H4"/>
<reference evidence="4" key="1">
    <citation type="submission" date="2014-09" db="EMBL/GenBank/DDBJ databases">
        <authorList>
            <person name="Sharma Rahul"/>
            <person name="Thines Marco"/>
        </authorList>
    </citation>
    <scope>NUCLEOTIDE SEQUENCE [LARGE SCALE GENOMIC DNA]</scope>
</reference>
<keyword evidence="4" id="KW-1185">Reference proteome</keyword>
<sequence>MQTREAVKTTNMFTLLAKSSSVDSDRININTTSDTPTSTTNVKKKNKSKKKKTTMKSSTLEKKTLFEEEIDPAELPLIRRLEVAASISDTHAALVGLLGWSRIYIHTETILTFFQSNALFLLLRNLLHSRPTAVVFDNLESLLANCLSLESKAELTEVAEVAPHRQMAGEVVAADLEAKIVQVTNEDTAVRGHTIRDSFRRRDLRSDALSLHQERHVKLAKLVEECVRRSEQQREVNIDMENMEKPLEETQTAEDESVMRLVTESLQDIQNRKDAELVPLCERKTKVETQVQVLRQKQEELEAQLLVIKADLQRAVGEQDQIEGDMRAVEERFITDTARIRAEHQDIMQRFSKAHRRRIFTTEVTKVANEVRQARLAYSQVHALRAKLTACVLQQLEGSLNYFESELPCIKFMMSRVNENEAKLVSTLDEIASYRALGVTAVALELEKQMSEIESHLKEDRDCLSALHKRDNDLLDSMHCLLTDPTLQDALVAVDAKVKHESQRMIDYVRKLYEDRSNSKLVSMSNGSQK</sequence>
<evidence type="ECO:0000313" key="4">
    <source>
        <dbReference type="Proteomes" id="UP000054928"/>
    </source>
</evidence>
<evidence type="ECO:0000256" key="2">
    <source>
        <dbReference type="SAM" id="MobiDB-lite"/>
    </source>
</evidence>
<proteinExistence type="predicted"/>